<feature type="domain" description="DUF6545" evidence="2">
    <location>
        <begin position="246"/>
        <end position="365"/>
    </location>
</feature>
<reference evidence="3" key="1">
    <citation type="journal article" date="2014" name="Int. J. Syst. Evol. Microbiol.">
        <title>Complete genome sequence of Corynebacterium casei LMG S-19264T (=DSM 44701T), isolated from a smear-ripened cheese.</title>
        <authorList>
            <consortium name="US DOE Joint Genome Institute (JGI-PGF)"/>
            <person name="Walter F."/>
            <person name="Albersmeier A."/>
            <person name="Kalinowski J."/>
            <person name="Ruckert C."/>
        </authorList>
    </citation>
    <scope>NUCLEOTIDE SEQUENCE</scope>
    <source>
        <strain evidence="3">JCM 4714</strain>
    </source>
</reference>
<dbReference type="EMBL" id="BMVG01000050">
    <property type="protein sequence ID" value="GHE14444.1"/>
    <property type="molecule type" value="Genomic_DNA"/>
</dbReference>
<feature type="transmembrane region" description="Helical" evidence="1">
    <location>
        <begin position="33"/>
        <end position="56"/>
    </location>
</feature>
<dbReference type="Pfam" id="PF20182">
    <property type="entry name" value="DUF6545"/>
    <property type="match status" value="1"/>
</dbReference>
<evidence type="ECO:0000256" key="1">
    <source>
        <dbReference type="SAM" id="Phobius"/>
    </source>
</evidence>
<name>A0A918YUI7_9ACTN</name>
<dbReference type="NCBIfam" id="NF042915">
    <property type="entry name" value="MAB_1171c_fam"/>
    <property type="match status" value="1"/>
</dbReference>
<reference evidence="3" key="2">
    <citation type="submission" date="2020-09" db="EMBL/GenBank/DDBJ databases">
        <authorList>
            <person name="Sun Q."/>
            <person name="Ohkuma M."/>
        </authorList>
    </citation>
    <scope>NUCLEOTIDE SEQUENCE</scope>
    <source>
        <strain evidence="3">JCM 4714</strain>
    </source>
</reference>
<keyword evidence="1" id="KW-0472">Membrane</keyword>
<dbReference type="Proteomes" id="UP000655443">
    <property type="component" value="Unassembled WGS sequence"/>
</dbReference>
<sequence length="373" mass="41487">MTDALHLTCLIVGGTVFLCRAWALPSRAHDTVAVALCVYVGLSALSYLVLLPPVYVSIDRWAGLRNCAGMGSGVSVLGLTVAQQYLLMHWTYPRSVARRRFRRRLALGLVVIVTYVVTFLVFAPGQERLHDFYLEYTHRLFQAPYLVIYTLACLGGQADVVRHCWRYAAISRGTWLRRGMLTTAVGGVLILGYAAMRVADLVAGPLGYDLRGMEPVVWLCGDVGSALSLIGWMLPTMGERLSAAVRWVHAYRIHGHLYPLWRALQEEVPGVALGPQPSRLADRLRVRRIDFWLHRRVIEIHDARRALHLASAADDPGGPPGRERGRSALLAALRRADQRAGFVSSPRDRDFDGEVEWLTGLAKAFLAERRVAS</sequence>
<gene>
    <name evidence="3" type="ORF">GCM10010339_85150</name>
</gene>
<feature type="transmembrane region" description="Helical" evidence="1">
    <location>
        <begin position="143"/>
        <end position="163"/>
    </location>
</feature>
<keyword evidence="1" id="KW-0812">Transmembrane</keyword>
<evidence type="ECO:0000313" key="3">
    <source>
        <dbReference type="EMBL" id="GHE14444.1"/>
    </source>
</evidence>
<proteinExistence type="predicted"/>
<feature type="transmembrane region" description="Helical" evidence="1">
    <location>
        <begin position="105"/>
        <end position="123"/>
    </location>
</feature>
<organism evidence="3 4">
    <name type="scientific">Streptomyces alanosinicus</name>
    <dbReference type="NCBI Taxonomy" id="68171"/>
    <lineage>
        <taxon>Bacteria</taxon>
        <taxon>Bacillati</taxon>
        <taxon>Actinomycetota</taxon>
        <taxon>Actinomycetes</taxon>
        <taxon>Kitasatosporales</taxon>
        <taxon>Streptomycetaceae</taxon>
        <taxon>Streptomyces</taxon>
    </lineage>
</organism>
<comment type="caution">
    <text evidence="3">The sequence shown here is derived from an EMBL/GenBank/DDBJ whole genome shotgun (WGS) entry which is preliminary data.</text>
</comment>
<accession>A0A918YUI7</accession>
<dbReference type="InterPro" id="IPR050039">
    <property type="entry name" value="MAB_1171c-like"/>
</dbReference>
<keyword evidence="4" id="KW-1185">Reference proteome</keyword>
<protein>
    <recommendedName>
        <fullName evidence="2">DUF6545 domain-containing protein</fullName>
    </recommendedName>
</protein>
<dbReference type="InterPro" id="IPR046675">
    <property type="entry name" value="DUF6545"/>
</dbReference>
<evidence type="ECO:0000259" key="2">
    <source>
        <dbReference type="Pfam" id="PF20182"/>
    </source>
</evidence>
<feature type="transmembrane region" description="Helical" evidence="1">
    <location>
        <begin position="175"/>
        <end position="196"/>
    </location>
</feature>
<keyword evidence="1" id="KW-1133">Transmembrane helix</keyword>
<dbReference type="AlphaFoldDB" id="A0A918YUI7"/>
<evidence type="ECO:0000313" key="4">
    <source>
        <dbReference type="Proteomes" id="UP000655443"/>
    </source>
</evidence>